<evidence type="ECO:0000313" key="2">
    <source>
        <dbReference type="EMBL" id="CAF1098816.1"/>
    </source>
</evidence>
<reference evidence="2" key="1">
    <citation type="submission" date="2021-02" db="EMBL/GenBank/DDBJ databases">
        <authorList>
            <person name="Nowell W R."/>
        </authorList>
    </citation>
    <scope>NUCLEOTIDE SEQUENCE</scope>
</reference>
<gene>
    <name evidence="2" type="ORF">GPM918_LOCUS18641</name>
    <name evidence="3" type="ORF">SRO942_LOCUS18638</name>
</gene>
<dbReference type="Proteomes" id="UP000681722">
    <property type="component" value="Unassembled WGS sequence"/>
</dbReference>
<evidence type="ECO:0000313" key="4">
    <source>
        <dbReference type="Proteomes" id="UP000663829"/>
    </source>
</evidence>
<feature type="transmembrane region" description="Helical" evidence="1">
    <location>
        <begin position="280"/>
        <end position="307"/>
    </location>
</feature>
<dbReference type="EMBL" id="CAJNOQ010005441">
    <property type="protein sequence ID" value="CAF1098816.1"/>
    <property type="molecule type" value="Genomic_DNA"/>
</dbReference>
<evidence type="ECO:0000313" key="3">
    <source>
        <dbReference type="EMBL" id="CAF3863877.1"/>
    </source>
</evidence>
<feature type="transmembrane region" description="Helical" evidence="1">
    <location>
        <begin position="236"/>
        <end position="259"/>
    </location>
</feature>
<dbReference type="AlphaFoldDB" id="A0A814NXR8"/>
<dbReference type="EMBL" id="CAJOBC010005441">
    <property type="protein sequence ID" value="CAF3863877.1"/>
    <property type="molecule type" value="Genomic_DNA"/>
</dbReference>
<proteinExistence type="predicted"/>
<accession>A0A814NXR8</accession>
<keyword evidence="1" id="KW-0472">Membrane</keyword>
<evidence type="ECO:0000256" key="1">
    <source>
        <dbReference type="SAM" id="Phobius"/>
    </source>
</evidence>
<dbReference type="Proteomes" id="UP000663829">
    <property type="component" value="Unassembled WGS sequence"/>
</dbReference>
<name>A0A814NXR8_9BILA</name>
<keyword evidence="1" id="KW-0812">Transmembrane</keyword>
<keyword evidence="1" id="KW-1133">Transmembrane helix</keyword>
<comment type="caution">
    <text evidence="2">The sequence shown here is derived from an EMBL/GenBank/DDBJ whole genome shotgun (WGS) entry which is preliminary data.</text>
</comment>
<keyword evidence="4" id="KW-1185">Reference proteome</keyword>
<feature type="transmembrane region" description="Helical" evidence="1">
    <location>
        <begin position="198"/>
        <end position="216"/>
    </location>
</feature>
<feature type="transmembrane region" description="Helical" evidence="1">
    <location>
        <begin position="48"/>
        <end position="70"/>
    </location>
</feature>
<protein>
    <submittedName>
        <fullName evidence="2">Uncharacterized protein</fullName>
    </submittedName>
</protein>
<feature type="transmembrane region" description="Helical" evidence="1">
    <location>
        <begin position="143"/>
        <end position="165"/>
    </location>
</feature>
<sequence length="340" mass="39815">MGAPAPKRRKNKVITDECLMKLWQRYDDGRIDIPAFLKAAEKRTMKQFIIPFLSILLTAGLFTFDMFAYYRYNKRGLYDFISINGTNVLSVSNHMYYVVQKIYNVSQCTNQSLIIKSENNLKITNNNNPLDWLLLNDRTENKFFLFTYWWGVIVAWFFTFGCNVLELNETIEDNNSDSCDRNCCHKFFIKIFKFIRSFILKSTFILPGLLLYSFEYDTPCLEGQLFFWQKNLINDSALYLTLISVCFIWSLISSFIIIYDLSQDDTLFEKMLDNIDEGIFLCWGSILIIGYSTTTLFTLFTYTLSFYNNQHTLVTSIGSLTNVILSIIQIFFQNIKDCIC</sequence>
<feature type="transmembrane region" description="Helical" evidence="1">
    <location>
        <begin position="313"/>
        <end position="332"/>
    </location>
</feature>
<organism evidence="2 4">
    <name type="scientific">Didymodactylos carnosus</name>
    <dbReference type="NCBI Taxonomy" id="1234261"/>
    <lineage>
        <taxon>Eukaryota</taxon>
        <taxon>Metazoa</taxon>
        <taxon>Spiralia</taxon>
        <taxon>Gnathifera</taxon>
        <taxon>Rotifera</taxon>
        <taxon>Eurotatoria</taxon>
        <taxon>Bdelloidea</taxon>
        <taxon>Philodinida</taxon>
        <taxon>Philodinidae</taxon>
        <taxon>Didymodactylos</taxon>
    </lineage>
</organism>